<dbReference type="PROSITE" id="PS50109">
    <property type="entry name" value="HIS_KIN"/>
    <property type="match status" value="1"/>
</dbReference>
<dbReference type="CDD" id="cd00075">
    <property type="entry name" value="HATPase"/>
    <property type="match status" value="1"/>
</dbReference>
<dbReference type="Gene3D" id="3.30.565.10">
    <property type="entry name" value="Histidine kinase-like ATPase, C-terminal domain"/>
    <property type="match status" value="1"/>
</dbReference>
<feature type="region of interest" description="Disordered" evidence="11">
    <location>
        <begin position="542"/>
        <end position="575"/>
    </location>
</feature>
<dbReference type="CDD" id="cd00082">
    <property type="entry name" value="HisKA"/>
    <property type="match status" value="1"/>
</dbReference>
<keyword evidence="15" id="KW-1185">Reference proteome</keyword>
<dbReference type="InterPro" id="IPR036890">
    <property type="entry name" value="HATPase_C_sf"/>
</dbReference>
<sequence length="575" mass="65669">MLLLFAFVLVAVTTIFLLLSQIMVNEDLKRTFPVGSLDAIIMDTLTSENQAEVPKHWERQLKEHQYWLQVVNSKGEVVYSANAPDDLPRSYAPGELLRMQETKRYGPYDVMIKLDNSVPKSVLFMMGFKNEGAVAVETLFEQYASGGVVGESDMARLNEELRQSQRSLQIINSEGEALQSFGEPYTIRRYEPLELIRMKELQGDYPTQITVYLSEETDTYWILHQARLAAYERQPLLKEIITWTSIIGGFVLAVTIAFSIYHGYRYGKPLLLFISWFRRLGSGQYGVMQTETERKKLYRKNGKLRRKYKLYKEVIDGFNEMTARLNEAEQDRIRLEKTREEWMTGISHDLRTPLSSIQGYGHLLESGQYSWTDEELQAMGATIRDKSDYMIELIQDFSLAFQLKNKKVPFEVHSVELREFVRRTVLRYVNDITMERVAFRYEEDDAPVWISANDKWFARMLDNVLMNAVRHNPDGTTVTVRVGTAEGQAVVSVNDDGVGMDEETLRNLFERYYRGTNTEEQTAGGGLGMSIARSIALAHHGSIEAESKPGEGTTVTLRFPADARKPLGSGSLPVA</sequence>
<evidence type="ECO:0000313" key="14">
    <source>
        <dbReference type="EMBL" id="RIX60601.1"/>
    </source>
</evidence>
<keyword evidence="7 14" id="KW-0418">Kinase</keyword>
<evidence type="ECO:0000256" key="5">
    <source>
        <dbReference type="ARBA" id="ARBA00022679"/>
    </source>
</evidence>
<keyword evidence="4" id="KW-0597">Phosphoprotein</keyword>
<gene>
    <name evidence="14" type="ORF">D3P08_00955</name>
</gene>
<evidence type="ECO:0000256" key="7">
    <source>
        <dbReference type="ARBA" id="ARBA00022777"/>
    </source>
</evidence>
<dbReference type="SMART" id="SM00387">
    <property type="entry name" value="HATPase_c"/>
    <property type="match status" value="1"/>
</dbReference>
<keyword evidence="12" id="KW-0472">Membrane</keyword>
<name>A0A3A1VJH3_9BACL</name>
<dbReference type="Gene3D" id="1.10.287.130">
    <property type="match status" value="1"/>
</dbReference>
<dbReference type="Pfam" id="PF00512">
    <property type="entry name" value="HisKA"/>
    <property type="match status" value="1"/>
</dbReference>
<dbReference type="SUPFAM" id="SSF55874">
    <property type="entry name" value="ATPase domain of HSP90 chaperone/DNA topoisomerase II/histidine kinase"/>
    <property type="match status" value="1"/>
</dbReference>
<reference evidence="14 15" key="1">
    <citation type="submission" date="2018-09" db="EMBL/GenBank/DDBJ databases">
        <title>Paenibacillus aracenensis nov. sp. isolated from a cave in southern Spain.</title>
        <authorList>
            <person name="Jurado V."/>
            <person name="Gutierrez-Patricio S."/>
            <person name="Gonzalez-Pimentel J.L."/>
            <person name="Miller A.Z."/>
            <person name="Laiz L."/>
            <person name="Saiz-Jimenez C."/>
        </authorList>
    </citation>
    <scope>NUCLEOTIDE SEQUENCE [LARGE SCALE GENOMIC DNA]</scope>
    <source>
        <strain evidence="14 15">DSM 22867</strain>
    </source>
</reference>
<keyword evidence="9" id="KW-0902">Two-component regulatory system</keyword>
<dbReference type="Pfam" id="PF02518">
    <property type="entry name" value="HATPase_c"/>
    <property type="match status" value="1"/>
</dbReference>
<dbReference type="PRINTS" id="PR00344">
    <property type="entry name" value="BCTRLSENSOR"/>
</dbReference>
<keyword evidence="12" id="KW-0812">Transmembrane</keyword>
<dbReference type="InterPro" id="IPR050351">
    <property type="entry name" value="BphY/WalK/GraS-like"/>
</dbReference>
<dbReference type="InterPro" id="IPR004358">
    <property type="entry name" value="Sig_transdc_His_kin-like_C"/>
</dbReference>
<evidence type="ECO:0000256" key="4">
    <source>
        <dbReference type="ARBA" id="ARBA00022553"/>
    </source>
</evidence>
<dbReference type="SMART" id="SM00388">
    <property type="entry name" value="HisKA"/>
    <property type="match status" value="1"/>
</dbReference>
<feature type="transmembrane region" description="Helical" evidence="12">
    <location>
        <begin position="240"/>
        <end position="261"/>
    </location>
</feature>
<keyword evidence="10" id="KW-0175">Coiled coil</keyword>
<dbReference type="FunFam" id="3.30.565.10:FF:000006">
    <property type="entry name" value="Sensor histidine kinase WalK"/>
    <property type="match status" value="1"/>
</dbReference>
<evidence type="ECO:0000256" key="2">
    <source>
        <dbReference type="ARBA" id="ARBA00004651"/>
    </source>
</evidence>
<dbReference type="PANTHER" id="PTHR45453:SF1">
    <property type="entry name" value="PHOSPHATE REGULON SENSOR PROTEIN PHOR"/>
    <property type="match status" value="1"/>
</dbReference>
<keyword evidence="6" id="KW-0547">Nucleotide-binding</keyword>
<comment type="subcellular location">
    <subcellularLocation>
        <location evidence="2">Cell membrane</location>
        <topology evidence="2">Multi-pass membrane protein</topology>
    </subcellularLocation>
</comment>
<dbReference type="InterPro" id="IPR036097">
    <property type="entry name" value="HisK_dim/P_sf"/>
</dbReference>
<dbReference type="EC" id="2.7.13.3" evidence="3"/>
<evidence type="ECO:0000256" key="1">
    <source>
        <dbReference type="ARBA" id="ARBA00000085"/>
    </source>
</evidence>
<dbReference type="GO" id="GO:0000155">
    <property type="term" value="F:phosphorelay sensor kinase activity"/>
    <property type="evidence" value="ECO:0007669"/>
    <property type="project" value="InterPro"/>
</dbReference>
<dbReference type="InterPro" id="IPR005467">
    <property type="entry name" value="His_kinase_dom"/>
</dbReference>
<dbReference type="EMBL" id="QXQA01000001">
    <property type="protein sequence ID" value="RIX60601.1"/>
    <property type="molecule type" value="Genomic_DNA"/>
</dbReference>
<feature type="coiled-coil region" evidence="10">
    <location>
        <begin position="287"/>
        <end position="338"/>
    </location>
</feature>
<dbReference type="GO" id="GO:0005524">
    <property type="term" value="F:ATP binding"/>
    <property type="evidence" value="ECO:0007669"/>
    <property type="project" value="UniProtKB-KW"/>
</dbReference>
<protein>
    <recommendedName>
        <fullName evidence="3">histidine kinase</fullName>
        <ecNumber evidence="3">2.7.13.3</ecNumber>
    </recommendedName>
</protein>
<evidence type="ECO:0000256" key="6">
    <source>
        <dbReference type="ARBA" id="ARBA00022741"/>
    </source>
</evidence>
<dbReference type="GO" id="GO:0004721">
    <property type="term" value="F:phosphoprotein phosphatase activity"/>
    <property type="evidence" value="ECO:0007669"/>
    <property type="project" value="TreeGrafter"/>
</dbReference>
<dbReference type="InterPro" id="IPR003594">
    <property type="entry name" value="HATPase_dom"/>
</dbReference>
<evidence type="ECO:0000256" key="8">
    <source>
        <dbReference type="ARBA" id="ARBA00022840"/>
    </source>
</evidence>
<keyword evidence="12" id="KW-1133">Transmembrane helix</keyword>
<dbReference type="GO" id="GO:0005886">
    <property type="term" value="C:plasma membrane"/>
    <property type="evidence" value="ECO:0007669"/>
    <property type="project" value="UniProtKB-SubCell"/>
</dbReference>
<dbReference type="OrthoDB" id="368131at2"/>
<evidence type="ECO:0000313" key="15">
    <source>
        <dbReference type="Proteomes" id="UP000266482"/>
    </source>
</evidence>
<dbReference type="InterPro" id="IPR003661">
    <property type="entry name" value="HisK_dim/P_dom"/>
</dbReference>
<dbReference type="AlphaFoldDB" id="A0A3A1VJH3"/>
<evidence type="ECO:0000256" key="9">
    <source>
        <dbReference type="ARBA" id="ARBA00023012"/>
    </source>
</evidence>
<evidence type="ECO:0000256" key="12">
    <source>
        <dbReference type="SAM" id="Phobius"/>
    </source>
</evidence>
<evidence type="ECO:0000256" key="11">
    <source>
        <dbReference type="SAM" id="MobiDB-lite"/>
    </source>
</evidence>
<comment type="catalytic activity">
    <reaction evidence="1">
        <text>ATP + protein L-histidine = ADP + protein N-phospho-L-histidine.</text>
        <dbReference type="EC" id="2.7.13.3"/>
    </reaction>
</comment>
<comment type="caution">
    <text evidence="14">The sequence shown here is derived from an EMBL/GenBank/DDBJ whole genome shotgun (WGS) entry which is preliminary data.</text>
</comment>
<dbReference type="Proteomes" id="UP000266482">
    <property type="component" value="Unassembled WGS sequence"/>
</dbReference>
<dbReference type="SUPFAM" id="SSF47384">
    <property type="entry name" value="Homodimeric domain of signal transducing histidine kinase"/>
    <property type="match status" value="1"/>
</dbReference>
<feature type="domain" description="Histidine kinase" evidence="13">
    <location>
        <begin position="345"/>
        <end position="563"/>
    </location>
</feature>
<dbReference type="PANTHER" id="PTHR45453">
    <property type="entry name" value="PHOSPHATE REGULON SENSOR PROTEIN PHOR"/>
    <property type="match status" value="1"/>
</dbReference>
<organism evidence="14 15">
    <name type="scientific">Paenibacillus nanensis</name>
    <dbReference type="NCBI Taxonomy" id="393251"/>
    <lineage>
        <taxon>Bacteria</taxon>
        <taxon>Bacillati</taxon>
        <taxon>Bacillota</taxon>
        <taxon>Bacilli</taxon>
        <taxon>Bacillales</taxon>
        <taxon>Paenibacillaceae</taxon>
        <taxon>Paenibacillus</taxon>
    </lineage>
</organism>
<evidence type="ECO:0000256" key="3">
    <source>
        <dbReference type="ARBA" id="ARBA00012438"/>
    </source>
</evidence>
<evidence type="ECO:0000256" key="10">
    <source>
        <dbReference type="SAM" id="Coils"/>
    </source>
</evidence>
<proteinExistence type="predicted"/>
<accession>A0A3A1VJH3</accession>
<keyword evidence="5" id="KW-0808">Transferase</keyword>
<evidence type="ECO:0000259" key="13">
    <source>
        <dbReference type="PROSITE" id="PS50109"/>
    </source>
</evidence>
<dbReference type="GO" id="GO:0016036">
    <property type="term" value="P:cellular response to phosphate starvation"/>
    <property type="evidence" value="ECO:0007669"/>
    <property type="project" value="TreeGrafter"/>
</dbReference>
<keyword evidence="8" id="KW-0067">ATP-binding</keyword>